<sequence length="431" mass="49543">MSGSSKIFDNSLLSGDYNGRVIEVSFETEQSQGSSPEYLYSILVLVEDQLLTLSFREKEKIKKGALISFGVTEESEIEIVKIKNHAFNFDAESDLLRWRRPANNPSRMELLRTRQRILRGIREWFEEQNFLETETPILVRAPSPEAQFFPEKTSSGYLITSPEFQMKRLLSGGFERIFQFARCFRKNESGPLHNPEFTMLEWYRTNEPLAKLMSDIEQMVKHLTETVSAQSFPEQVPLPPWPRVTVSELFKKHLDIILDGSENADRLREKAKLAGFYESKAEFNPASKLTESLDYEQMFFKLWNHFEADLGIVSPIFVYSWPLPLASLARHCPEHLGFADRVELYADGMELANGFGELTDASEQRRRFEQDLENRKAEGRSGVPLDENLLKSLEQGLPESSGMALGVDRLIMWLCGVQNIRDVICFSEDEI</sequence>
<dbReference type="AlphaFoldDB" id="A0A381R2F6"/>
<dbReference type="GO" id="GO:0005829">
    <property type="term" value="C:cytosol"/>
    <property type="evidence" value="ECO:0007669"/>
    <property type="project" value="TreeGrafter"/>
</dbReference>
<dbReference type="GO" id="GO:0000049">
    <property type="term" value="F:tRNA binding"/>
    <property type="evidence" value="ECO:0007669"/>
    <property type="project" value="TreeGrafter"/>
</dbReference>
<keyword evidence="2" id="KW-0547">Nucleotide-binding</keyword>
<dbReference type="PROSITE" id="PS50862">
    <property type="entry name" value="AA_TRNA_LIGASE_II"/>
    <property type="match status" value="1"/>
</dbReference>
<dbReference type="GO" id="GO:0004824">
    <property type="term" value="F:lysine-tRNA ligase activity"/>
    <property type="evidence" value="ECO:0007669"/>
    <property type="project" value="InterPro"/>
</dbReference>
<evidence type="ECO:0000256" key="2">
    <source>
        <dbReference type="ARBA" id="ARBA00022741"/>
    </source>
</evidence>
<dbReference type="NCBIfam" id="NF006828">
    <property type="entry name" value="PRK09350.1"/>
    <property type="match status" value="1"/>
</dbReference>
<dbReference type="SUPFAM" id="SSF55681">
    <property type="entry name" value="Class II aaRS and biotin synthetases"/>
    <property type="match status" value="1"/>
</dbReference>
<dbReference type="NCBIfam" id="TIGR00462">
    <property type="entry name" value="genX"/>
    <property type="match status" value="1"/>
</dbReference>
<dbReference type="InterPro" id="IPR006195">
    <property type="entry name" value="aa-tRNA-synth_II"/>
</dbReference>
<dbReference type="EMBL" id="UINC01001618">
    <property type="protein sequence ID" value="SUZ85049.1"/>
    <property type="molecule type" value="Genomic_DNA"/>
</dbReference>
<protein>
    <recommendedName>
        <fullName evidence="4">Aminoacyl-transfer RNA synthetases class-II family profile domain-containing protein</fullName>
    </recommendedName>
</protein>
<accession>A0A381R2F6</accession>
<evidence type="ECO:0000259" key="4">
    <source>
        <dbReference type="PROSITE" id="PS50862"/>
    </source>
</evidence>
<dbReference type="GO" id="GO:0006430">
    <property type="term" value="P:lysyl-tRNA aminoacylation"/>
    <property type="evidence" value="ECO:0007669"/>
    <property type="project" value="InterPro"/>
</dbReference>
<proteinExistence type="predicted"/>
<keyword evidence="1" id="KW-0436">Ligase</keyword>
<dbReference type="Gene3D" id="3.30.930.10">
    <property type="entry name" value="Bira Bifunctional Protein, Domain 2"/>
    <property type="match status" value="1"/>
</dbReference>
<dbReference type="InterPro" id="IPR004525">
    <property type="entry name" value="EpmA"/>
</dbReference>
<evidence type="ECO:0000256" key="1">
    <source>
        <dbReference type="ARBA" id="ARBA00022598"/>
    </source>
</evidence>
<dbReference type="PRINTS" id="PR00982">
    <property type="entry name" value="TRNASYNTHLYS"/>
</dbReference>
<dbReference type="PANTHER" id="PTHR42918">
    <property type="entry name" value="LYSYL-TRNA SYNTHETASE"/>
    <property type="match status" value="1"/>
</dbReference>
<keyword evidence="3" id="KW-0067">ATP-binding</keyword>
<feature type="domain" description="Aminoacyl-transfer RNA synthetases class-II family profile" evidence="4">
    <location>
        <begin position="111"/>
        <end position="414"/>
    </location>
</feature>
<evidence type="ECO:0000313" key="5">
    <source>
        <dbReference type="EMBL" id="SUZ85049.1"/>
    </source>
</evidence>
<dbReference type="InterPro" id="IPR004364">
    <property type="entry name" value="Aa-tRNA-synt_II"/>
</dbReference>
<organism evidence="5">
    <name type="scientific">marine metagenome</name>
    <dbReference type="NCBI Taxonomy" id="408172"/>
    <lineage>
        <taxon>unclassified sequences</taxon>
        <taxon>metagenomes</taxon>
        <taxon>ecological metagenomes</taxon>
    </lineage>
</organism>
<dbReference type="InterPro" id="IPR018149">
    <property type="entry name" value="Lys-tRNA-synth_II_C"/>
</dbReference>
<name>A0A381R2F6_9ZZZZ</name>
<evidence type="ECO:0000256" key="3">
    <source>
        <dbReference type="ARBA" id="ARBA00022840"/>
    </source>
</evidence>
<gene>
    <name evidence="5" type="ORF">METZ01_LOCUS37903</name>
</gene>
<dbReference type="GO" id="GO:0005524">
    <property type="term" value="F:ATP binding"/>
    <property type="evidence" value="ECO:0007669"/>
    <property type="project" value="UniProtKB-KW"/>
</dbReference>
<dbReference type="InterPro" id="IPR045864">
    <property type="entry name" value="aa-tRNA-synth_II/BPL/LPL"/>
</dbReference>
<dbReference type="Pfam" id="PF00152">
    <property type="entry name" value="tRNA-synt_2"/>
    <property type="match status" value="1"/>
</dbReference>
<dbReference type="PANTHER" id="PTHR42918:SF6">
    <property type="entry name" value="ELONGATION FACTOR P--(R)-BETA-LYSINE LIGASE"/>
    <property type="match status" value="1"/>
</dbReference>
<reference evidence="5" key="1">
    <citation type="submission" date="2018-05" db="EMBL/GenBank/DDBJ databases">
        <authorList>
            <person name="Lanie J.A."/>
            <person name="Ng W.-L."/>
            <person name="Kazmierczak K.M."/>
            <person name="Andrzejewski T.M."/>
            <person name="Davidsen T.M."/>
            <person name="Wayne K.J."/>
            <person name="Tettelin H."/>
            <person name="Glass J.I."/>
            <person name="Rusch D."/>
            <person name="Podicherti R."/>
            <person name="Tsui H.-C.T."/>
            <person name="Winkler M.E."/>
        </authorList>
    </citation>
    <scope>NUCLEOTIDE SEQUENCE</scope>
</reference>